<keyword evidence="7" id="KW-1185">Reference proteome</keyword>
<gene>
    <name evidence="6" type="ORF">U9M48_001578</name>
</gene>
<dbReference type="InterPro" id="IPR011333">
    <property type="entry name" value="SKP1/BTB/POZ_sf"/>
</dbReference>
<feature type="domain" description="MATH" evidence="5">
    <location>
        <begin position="48"/>
        <end position="183"/>
    </location>
</feature>
<dbReference type="PROSITE" id="PS50144">
    <property type="entry name" value="MATH"/>
    <property type="match status" value="1"/>
</dbReference>
<comment type="similarity">
    <text evidence="2">Belongs to the Tdpoz family.</text>
</comment>
<evidence type="ECO:0000256" key="3">
    <source>
        <dbReference type="SAM" id="MobiDB-lite"/>
    </source>
</evidence>
<evidence type="ECO:0000313" key="7">
    <source>
        <dbReference type="Proteomes" id="UP001341281"/>
    </source>
</evidence>
<dbReference type="InterPro" id="IPR008974">
    <property type="entry name" value="TRAF-like"/>
</dbReference>
<comment type="pathway">
    <text evidence="1">Protein modification; protein ubiquitination.</text>
</comment>
<dbReference type="PROSITE" id="PS50097">
    <property type="entry name" value="BTB"/>
    <property type="match status" value="1"/>
</dbReference>
<feature type="compositionally biased region" description="Polar residues" evidence="3">
    <location>
        <begin position="27"/>
        <end position="38"/>
    </location>
</feature>
<name>A0AAQ3SGU0_PASNO</name>
<evidence type="ECO:0000313" key="6">
    <source>
        <dbReference type="EMBL" id="WVZ50312.1"/>
    </source>
</evidence>
<dbReference type="AlphaFoldDB" id="A0AAQ3SGU0"/>
<dbReference type="PANTHER" id="PTHR26379">
    <property type="entry name" value="BTB/POZ AND MATH DOMAIN-CONTAINING PROTEIN 1"/>
    <property type="match status" value="1"/>
</dbReference>
<proteinExistence type="inferred from homology"/>
<dbReference type="Gene3D" id="1.25.40.420">
    <property type="match status" value="1"/>
</dbReference>
<reference evidence="6 7" key="1">
    <citation type="submission" date="2024-02" db="EMBL/GenBank/DDBJ databases">
        <title>High-quality chromosome-scale genome assembly of Pensacola bahiagrass (Paspalum notatum Flugge var. saurae).</title>
        <authorList>
            <person name="Vega J.M."/>
            <person name="Podio M."/>
            <person name="Orjuela J."/>
            <person name="Siena L.A."/>
            <person name="Pessino S.C."/>
            <person name="Combes M.C."/>
            <person name="Mariac C."/>
            <person name="Albertini E."/>
            <person name="Pupilli F."/>
            <person name="Ortiz J.P.A."/>
            <person name="Leblanc O."/>
        </authorList>
    </citation>
    <scope>NUCLEOTIDE SEQUENCE [LARGE SCALE GENOMIC DNA]</scope>
    <source>
        <strain evidence="6">R1</strain>
        <tissue evidence="6">Leaf</tissue>
    </source>
</reference>
<dbReference type="Pfam" id="PF24570">
    <property type="entry name" value="BACK_BPM_SPOP"/>
    <property type="match status" value="1"/>
</dbReference>
<dbReference type="SUPFAM" id="SSF49599">
    <property type="entry name" value="TRAF domain-like"/>
    <property type="match status" value="1"/>
</dbReference>
<dbReference type="Gene3D" id="3.30.710.10">
    <property type="entry name" value="Potassium Channel Kv1.1, Chain A"/>
    <property type="match status" value="1"/>
</dbReference>
<feature type="region of interest" description="Disordered" evidence="3">
    <location>
        <begin position="1"/>
        <end position="38"/>
    </location>
</feature>
<dbReference type="PANTHER" id="PTHR26379:SF483">
    <property type="entry name" value="OS11G0619800 PROTEIN"/>
    <property type="match status" value="1"/>
</dbReference>
<sequence>MYSVVSRKRKTMATPPPATGGRRTTASTISGDGGQSNRESTIAANVATGSHVLTIDGYSKTKVLGVGRFISSTAFVVGGHSWSIRYYPNGAIEDGWISVFLEPVDYEGNVSAEFSFSLLDQFRRPVPSPSASCWSAGCSTTMRASFSSKAPQAAGNPRFIAREDLESSPHLLKDDKFRVRCDVAVTVVEVHAEVPFLAAPSLDLYRHLGGLLDSGVGADVKFVVGGEAFAAHRAVLASRSSVFMAQLFGPMKEKKENETDQIALQIDDIDASAFRVMLRFIYTDTRPEMDGDDRTLMAQHLLAAADRYGLERLKSNCEDVLGSYIDVDTAATTLALAEQHGCHGLKEQLQSPGNMEAVMASDGFEHLRSSCPALLQELHDKKFAP</sequence>
<dbReference type="Gene3D" id="2.60.210.10">
    <property type="entry name" value="Apoptosis, Tumor Necrosis Factor Receptor Associated Protein 2, Chain A"/>
    <property type="match status" value="1"/>
</dbReference>
<evidence type="ECO:0000259" key="4">
    <source>
        <dbReference type="PROSITE" id="PS50097"/>
    </source>
</evidence>
<evidence type="ECO:0000256" key="2">
    <source>
        <dbReference type="ARBA" id="ARBA00010846"/>
    </source>
</evidence>
<evidence type="ECO:0000259" key="5">
    <source>
        <dbReference type="PROSITE" id="PS50144"/>
    </source>
</evidence>
<accession>A0AAQ3SGU0</accession>
<dbReference type="SUPFAM" id="SSF54695">
    <property type="entry name" value="POZ domain"/>
    <property type="match status" value="1"/>
</dbReference>
<dbReference type="Pfam" id="PF00651">
    <property type="entry name" value="BTB"/>
    <property type="match status" value="1"/>
</dbReference>
<dbReference type="SMART" id="SM00225">
    <property type="entry name" value="BTB"/>
    <property type="match status" value="1"/>
</dbReference>
<dbReference type="InterPro" id="IPR045005">
    <property type="entry name" value="BPM1-6"/>
</dbReference>
<organism evidence="6 7">
    <name type="scientific">Paspalum notatum var. saurae</name>
    <dbReference type="NCBI Taxonomy" id="547442"/>
    <lineage>
        <taxon>Eukaryota</taxon>
        <taxon>Viridiplantae</taxon>
        <taxon>Streptophyta</taxon>
        <taxon>Embryophyta</taxon>
        <taxon>Tracheophyta</taxon>
        <taxon>Spermatophyta</taxon>
        <taxon>Magnoliopsida</taxon>
        <taxon>Liliopsida</taxon>
        <taxon>Poales</taxon>
        <taxon>Poaceae</taxon>
        <taxon>PACMAD clade</taxon>
        <taxon>Panicoideae</taxon>
        <taxon>Andropogonodae</taxon>
        <taxon>Paspaleae</taxon>
        <taxon>Paspalinae</taxon>
        <taxon>Paspalum</taxon>
    </lineage>
</organism>
<feature type="compositionally biased region" description="Basic residues" evidence="3">
    <location>
        <begin position="1"/>
        <end position="11"/>
    </location>
</feature>
<evidence type="ECO:0000256" key="1">
    <source>
        <dbReference type="ARBA" id="ARBA00004906"/>
    </source>
</evidence>
<dbReference type="InterPro" id="IPR002083">
    <property type="entry name" value="MATH/TRAF_dom"/>
</dbReference>
<dbReference type="Proteomes" id="UP001341281">
    <property type="component" value="Chromosome 01"/>
</dbReference>
<dbReference type="InterPro" id="IPR056423">
    <property type="entry name" value="BACK_BPM_SPOP"/>
</dbReference>
<feature type="domain" description="BTB" evidence="4">
    <location>
        <begin position="218"/>
        <end position="284"/>
    </location>
</feature>
<dbReference type="GO" id="GO:0016567">
    <property type="term" value="P:protein ubiquitination"/>
    <property type="evidence" value="ECO:0007669"/>
    <property type="project" value="InterPro"/>
</dbReference>
<dbReference type="CDD" id="cd00121">
    <property type="entry name" value="MATH"/>
    <property type="match status" value="1"/>
</dbReference>
<dbReference type="InterPro" id="IPR000210">
    <property type="entry name" value="BTB/POZ_dom"/>
</dbReference>
<dbReference type="Pfam" id="PF22486">
    <property type="entry name" value="MATH_2"/>
    <property type="match status" value="1"/>
</dbReference>
<dbReference type="EMBL" id="CP144745">
    <property type="protein sequence ID" value="WVZ50312.1"/>
    <property type="molecule type" value="Genomic_DNA"/>
</dbReference>
<protein>
    <submittedName>
        <fullName evidence="6">Uncharacterized protein</fullName>
    </submittedName>
</protein>